<protein>
    <submittedName>
        <fullName evidence="3">Uncharacterized protein</fullName>
    </submittedName>
</protein>
<dbReference type="Proteomes" id="UP000467193">
    <property type="component" value="Chromosome"/>
</dbReference>
<feature type="transmembrane region" description="Helical" evidence="2">
    <location>
        <begin position="181"/>
        <end position="200"/>
    </location>
</feature>
<evidence type="ECO:0000256" key="1">
    <source>
        <dbReference type="SAM" id="MobiDB-lite"/>
    </source>
</evidence>
<proteinExistence type="predicted"/>
<feature type="transmembrane region" description="Helical" evidence="2">
    <location>
        <begin position="155"/>
        <end position="175"/>
    </location>
</feature>
<keyword evidence="4" id="KW-1185">Reference proteome</keyword>
<keyword evidence="2" id="KW-0812">Transmembrane</keyword>
<name>A0A7I7QZC6_9MYCO</name>
<organism evidence="3 4">
    <name type="scientific">Mycolicibacterium sediminis</name>
    <dbReference type="NCBI Taxonomy" id="1286180"/>
    <lineage>
        <taxon>Bacteria</taxon>
        <taxon>Bacillati</taxon>
        <taxon>Actinomycetota</taxon>
        <taxon>Actinomycetes</taxon>
        <taxon>Mycobacteriales</taxon>
        <taxon>Mycobacteriaceae</taxon>
        <taxon>Mycolicibacterium</taxon>
    </lineage>
</organism>
<evidence type="ECO:0000313" key="3">
    <source>
        <dbReference type="EMBL" id="BBY31749.1"/>
    </source>
</evidence>
<feature type="region of interest" description="Disordered" evidence="1">
    <location>
        <begin position="1"/>
        <end position="74"/>
    </location>
</feature>
<feature type="transmembrane region" description="Helical" evidence="2">
    <location>
        <begin position="126"/>
        <end position="148"/>
    </location>
</feature>
<keyword evidence="2" id="KW-0472">Membrane</keyword>
<dbReference type="AlphaFoldDB" id="A0A7I7QZC6"/>
<evidence type="ECO:0000256" key="2">
    <source>
        <dbReference type="SAM" id="Phobius"/>
    </source>
</evidence>
<dbReference type="KEGG" id="msei:MSEDJ_58450"/>
<dbReference type="EMBL" id="AP022588">
    <property type="protein sequence ID" value="BBY31749.1"/>
    <property type="molecule type" value="Genomic_DNA"/>
</dbReference>
<accession>A0A7I7QZC6</accession>
<feature type="transmembrane region" description="Helical" evidence="2">
    <location>
        <begin position="91"/>
        <end position="114"/>
    </location>
</feature>
<gene>
    <name evidence="3" type="ORF">MSEDJ_58450</name>
</gene>
<dbReference type="RefSeq" id="WP_163801184.1">
    <property type="nucleotide sequence ID" value="NZ_AP022588.1"/>
</dbReference>
<sequence length="206" mass="21604">MADRTSSEGPPSDRTRIIRRQPDAPLGDHAPQTSIIRRSPTGPFPVVASAPPTETHTALIRPPDEPPTTYVPRPTPEAIGSLRRDRPDPKAAAATATLAIISGWATAVIATSLIANWWKTDELFCIAVGFLTAVSAAATIGGLIALLLRRRIGRLLVGVGSIVALMIFAGLFVAGAALPTIVYAIPVLPVATVVLAALPATGRWCR</sequence>
<evidence type="ECO:0000313" key="4">
    <source>
        <dbReference type="Proteomes" id="UP000467193"/>
    </source>
</evidence>
<feature type="compositionally biased region" description="Basic and acidic residues" evidence="1">
    <location>
        <begin position="1"/>
        <end position="22"/>
    </location>
</feature>
<keyword evidence="2" id="KW-1133">Transmembrane helix</keyword>
<reference evidence="3 4" key="1">
    <citation type="journal article" date="2019" name="Emerg. Microbes Infect.">
        <title>Comprehensive subspecies identification of 175 nontuberculous mycobacteria species based on 7547 genomic profiles.</title>
        <authorList>
            <person name="Matsumoto Y."/>
            <person name="Kinjo T."/>
            <person name="Motooka D."/>
            <person name="Nabeya D."/>
            <person name="Jung N."/>
            <person name="Uechi K."/>
            <person name="Horii T."/>
            <person name="Iida T."/>
            <person name="Fujita J."/>
            <person name="Nakamura S."/>
        </authorList>
    </citation>
    <scope>NUCLEOTIDE SEQUENCE [LARGE SCALE GENOMIC DNA]</scope>
    <source>
        <strain evidence="3 4">JCM 17899</strain>
    </source>
</reference>